<organism evidence="1 2">
    <name type="scientific">Helianthus annuus</name>
    <name type="common">Common sunflower</name>
    <dbReference type="NCBI Taxonomy" id="4232"/>
    <lineage>
        <taxon>Eukaryota</taxon>
        <taxon>Viridiplantae</taxon>
        <taxon>Streptophyta</taxon>
        <taxon>Embryophyta</taxon>
        <taxon>Tracheophyta</taxon>
        <taxon>Spermatophyta</taxon>
        <taxon>Magnoliopsida</taxon>
        <taxon>eudicotyledons</taxon>
        <taxon>Gunneridae</taxon>
        <taxon>Pentapetalae</taxon>
        <taxon>asterids</taxon>
        <taxon>campanulids</taxon>
        <taxon>Asterales</taxon>
        <taxon>Asteraceae</taxon>
        <taxon>Asteroideae</taxon>
        <taxon>Heliantheae alliance</taxon>
        <taxon>Heliantheae</taxon>
        <taxon>Helianthus</taxon>
    </lineage>
</organism>
<proteinExistence type="predicted"/>
<dbReference type="EMBL" id="MNCJ02000325">
    <property type="protein sequence ID" value="KAF5788210.1"/>
    <property type="molecule type" value="Genomic_DNA"/>
</dbReference>
<evidence type="ECO:0000313" key="1">
    <source>
        <dbReference type="EMBL" id="KAF5788210.1"/>
    </source>
</evidence>
<gene>
    <name evidence="1" type="ORF">HanXRQr2_Chr10g0461501</name>
</gene>
<dbReference type="Proteomes" id="UP000215914">
    <property type="component" value="Unassembled WGS sequence"/>
</dbReference>
<dbReference type="Gramene" id="mRNA:HanXRQr2_Chr10g0461501">
    <property type="protein sequence ID" value="mRNA:HanXRQr2_Chr10g0461501"/>
    <property type="gene ID" value="HanXRQr2_Chr10g0461501"/>
</dbReference>
<protein>
    <submittedName>
        <fullName evidence="1">Uncharacterized protein</fullName>
    </submittedName>
</protein>
<name>A0A9K3N639_HELAN</name>
<accession>A0A9K3N639</accession>
<dbReference type="AlphaFoldDB" id="A0A9K3N639"/>
<reference evidence="1" key="1">
    <citation type="journal article" date="2017" name="Nature">
        <title>The sunflower genome provides insights into oil metabolism, flowering and Asterid evolution.</title>
        <authorList>
            <person name="Badouin H."/>
            <person name="Gouzy J."/>
            <person name="Grassa C.J."/>
            <person name="Murat F."/>
            <person name="Staton S.E."/>
            <person name="Cottret L."/>
            <person name="Lelandais-Briere C."/>
            <person name="Owens G.L."/>
            <person name="Carrere S."/>
            <person name="Mayjonade B."/>
            <person name="Legrand L."/>
            <person name="Gill N."/>
            <person name="Kane N.C."/>
            <person name="Bowers J.E."/>
            <person name="Hubner S."/>
            <person name="Bellec A."/>
            <person name="Berard A."/>
            <person name="Berges H."/>
            <person name="Blanchet N."/>
            <person name="Boniface M.C."/>
            <person name="Brunel D."/>
            <person name="Catrice O."/>
            <person name="Chaidir N."/>
            <person name="Claudel C."/>
            <person name="Donnadieu C."/>
            <person name="Faraut T."/>
            <person name="Fievet G."/>
            <person name="Helmstetter N."/>
            <person name="King M."/>
            <person name="Knapp S.J."/>
            <person name="Lai Z."/>
            <person name="Le Paslier M.C."/>
            <person name="Lippi Y."/>
            <person name="Lorenzon L."/>
            <person name="Mandel J.R."/>
            <person name="Marage G."/>
            <person name="Marchand G."/>
            <person name="Marquand E."/>
            <person name="Bret-Mestries E."/>
            <person name="Morien E."/>
            <person name="Nambeesan S."/>
            <person name="Nguyen T."/>
            <person name="Pegot-Espagnet P."/>
            <person name="Pouilly N."/>
            <person name="Raftis F."/>
            <person name="Sallet E."/>
            <person name="Schiex T."/>
            <person name="Thomas J."/>
            <person name="Vandecasteele C."/>
            <person name="Vares D."/>
            <person name="Vear F."/>
            <person name="Vautrin S."/>
            <person name="Crespi M."/>
            <person name="Mangin B."/>
            <person name="Burke J.M."/>
            <person name="Salse J."/>
            <person name="Munos S."/>
            <person name="Vincourt P."/>
            <person name="Rieseberg L.H."/>
            <person name="Langlade N.B."/>
        </authorList>
    </citation>
    <scope>NUCLEOTIDE SEQUENCE</scope>
    <source>
        <tissue evidence="1">Leaves</tissue>
    </source>
</reference>
<evidence type="ECO:0000313" key="2">
    <source>
        <dbReference type="Proteomes" id="UP000215914"/>
    </source>
</evidence>
<comment type="caution">
    <text evidence="1">The sequence shown here is derived from an EMBL/GenBank/DDBJ whole genome shotgun (WGS) entry which is preliminary data.</text>
</comment>
<keyword evidence="2" id="KW-1185">Reference proteome</keyword>
<sequence>MYFGMDEPSLDFLKTSKSASTWINISFSILHMTGKIEKLYSLLEVNLFNY</sequence>
<reference evidence="1" key="2">
    <citation type="submission" date="2020-06" db="EMBL/GenBank/DDBJ databases">
        <title>Helianthus annuus Genome sequencing and assembly Release 2.</title>
        <authorList>
            <person name="Gouzy J."/>
            <person name="Langlade N."/>
            <person name="Munos S."/>
        </authorList>
    </citation>
    <scope>NUCLEOTIDE SEQUENCE</scope>
    <source>
        <tissue evidence="1">Leaves</tissue>
    </source>
</reference>